<accession>A0A263DA19</accession>
<feature type="transmembrane region" description="Helical" evidence="1">
    <location>
        <begin position="424"/>
        <end position="441"/>
    </location>
</feature>
<feature type="transmembrane region" description="Helical" evidence="1">
    <location>
        <begin position="249"/>
        <end position="270"/>
    </location>
</feature>
<keyword evidence="1" id="KW-1133">Transmembrane helix</keyword>
<evidence type="ECO:0000313" key="3">
    <source>
        <dbReference type="Proteomes" id="UP000242444"/>
    </source>
</evidence>
<dbReference type="GO" id="GO:0016740">
    <property type="term" value="F:transferase activity"/>
    <property type="evidence" value="ECO:0007669"/>
    <property type="project" value="UniProtKB-KW"/>
</dbReference>
<gene>
    <name evidence="2" type="ORF">CFN78_04085</name>
</gene>
<keyword evidence="3" id="KW-1185">Reference proteome</keyword>
<proteinExistence type="predicted"/>
<dbReference type="RefSeq" id="WP_094861223.1">
    <property type="nucleotide sequence ID" value="NZ_NKYE01000002.1"/>
</dbReference>
<feature type="transmembrane region" description="Helical" evidence="1">
    <location>
        <begin position="173"/>
        <end position="191"/>
    </location>
</feature>
<feature type="transmembrane region" description="Helical" evidence="1">
    <location>
        <begin position="321"/>
        <end position="338"/>
    </location>
</feature>
<feature type="transmembrane region" description="Helical" evidence="1">
    <location>
        <begin position="123"/>
        <end position="141"/>
    </location>
</feature>
<dbReference type="EMBL" id="NKYE01000002">
    <property type="protein sequence ID" value="OZM74326.1"/>
    <property type="molecule type" value="Genomic_DNA"/>
</dbReference>
<dbReference type="Proteomes" id="UP000242444">
    <property type="component" value="Unassembled WGS sequence"/>
</dbReference>
<feature type="transmembrane region" description="Helical" evidence="1">
    <location>
        <begin position="198"/>
        <end position="214"/>
    </location>
</feature>
<evidence type="ECO:0000256" key="1">
    <source>
        <dbReference type="SAM" id="Phobius"/>
    </source>
</evidence>
<protein>
    <submittedName>
        <fullName evidence="2">Glycosyl transferase</fullName>
    </submittedName>
</protein>
<dbReference type="InParanoid" id="A0A263DA19"/>
<evidence type="ECO:0000313" key="2">
    <source>
        <dbReference type="EMBL" id="OZM74326.1"/>
    </source>
</evidence>
<feature type="transmembrane region" description="Helical" evidence="1">
    <location>
        <begin position="30"/>
        <end position="48"/>
    </location>
</feature>
<name>A0A263DA19_9PSEU</name>
<feature type="transmembrane region" description="Helical" evidence="1">
    <location>
        <begin position="97"/>
        <end position="117"/>
    </location>
</feature>
<keyword evidence="2" id="KW-0808">Transferase</keyword>
<reference evidence="2 3" key="1">
    <citation type="submission" date="2017-07" db="EMBL/GenBank/DDBJ databases">
        <title>Amycolatopsis antarcticus sp. nov., isolated from the surface of an Antarcticus brown macroalga.</title>
        <authorList>
            <person name="Wang J."/>
            <person name="Leiva S."/>
            <person name="Huang J."/>
            <person name="Huang Y."/>
        </authorList>
    </citation>
    <scope>NUCLEOTIDE SEQUENCE [LARGE SCALE GENOMIC DNA]</scope>
    <source>
        <strain evidence="2 3">AU-G6</strain>
    </source>
</reference>
<keyword evidence="1" id="KW-0472">Membrane</keyword>
<sequence length="596" mass="63859">MTPGYAPAAAPAATASGGDRRPWRFTLADAAVLAGYTALAFVVLGPLWTDLSRGYLDHSMQDQHMWEWFFAVTAKNVVNLDNPFFTTLQNHPAGVNLMANTVMLGIGVPLTPVTVVFGPTATWAVALTGGLAATAAAWYWVISRHFVASRCGAAIGGAFCAFAPPIISHANAHPNFVVLFVLPLIAARVVRLARGARPVRDGVVLGLLLAYQIFLGEEPLLIGATTFAVFAGVYAVFRPTEVAGMLRPLGVGLGVGAAVTLALVAFPLWWQFFGPQGYSSLEHGLVGNDLAAVTGSATESLAGDPRSARDLSMNRTEENAFFGWPLAVLMLVLTGWLWRSAAARALSVTMLVMVWLSLGALVMVNGTVTSVPGPWMLLFDKPLFESVLESRFAIGAVPVIGVLLAMAIRKLLDVRPSVAQWRTPVRMAGFAVLAVALLPVAPTPLEVARRDPTPRFFTEGAWRDFVDPGGSVVVVPLPDAGDAEALSWQVDAGLEFPLAEGYFVGPGADGKGGYGAVRRPTSSTLDKVGRTGSVPALDSRDRRDALADLRFWDADVIVLGPQEHDRELRDTLELLLRRPPRELAGVWVWDVRELTR</sequence>
<feature type="transmembrane region" description="Helical" evidence="1">
    <location>
        <begin position="220"/>
        <end position="237"/>
    </location>
</feature>
<feature type="transmembrane region" description="Helical" evidence="1">
    <location>
        <begin position="392"/>
        <end position="412"/>
    </location>
</feature>
<comment type="caution">
    <text evidence="2">The sequence shown here is derived from an EMBL/GenBank/DDBJ whole genome shotgun (WGS) entry which is preliminary data.</text>
</comment>
<dbReference type="AlphaFoldDB" id="A0A263DA19"/>
<feature type="transmembrane region" description="Helical" evidence="1">
    <location>
        <begin position="350"/>
        <end position="372"/>
    </location>
</feature>
<feature type="transmembrane region" description="Helical" evidence="1">
    <location>
        <begin position="148"/>
        <end position="167"/>
    </location>
</feature>
<dbReference type="OrthoDB" id="2369748at2"/>
<organism evidence="2 3">
    <name type="scientific">Amycolatopsis antarctica</name>
    <dbReference type="NCBI Taxonomy" id="1854586"/>
    <lineage>
        <taxon>Bacteria</taxon>
        <taxon>Bacillati</taxon>
        <taxon>Actinomycetota</taxon>
        <taxon>Actinomycetes</taxon>
        <taxon>Pseudonocardiales</taxon>
        <taxon>Pseudonocardiaceae</taxon>
        <taxon>Amycolatopsis</taxon>
    </lineage>
</organism>
<keyword evidence="1" id="KW-0812">Transmembrane</keyword>